<gene>
    <name evidence="1" type="ORF">ADEAN_000745800</name>
</gene>
<evidence type="ECO:0000313" key="2">
    <source>
        <dbReference type="Proteomes" id="UP000515908"/>
    </source>
</evidence>
<accession>A0A7G2CLZ1</accession>
<dbReference type="AlphaFoldDB" id="A0A7G2CLZ1"/>
<dbReference type="VEuPathDB" id="TriTrypDB:ADEAN_000745800"/>
<dbReference type="EMBL" id="LR877159">
    <property type="protein sequence ID" value="CAD2219944.1"/>
    <property type="molecule type" value="Genomic_DNA"/>
</dbReference>
<reference evidence="1 2" key="1">
    <citation type="submission" date="2020-08" db="EMBL/GenBank/DDBJ databases">
        <authorList>
            <person name="Newling K."/>
            <person name="Davey J."/>
            <person name="Forrester S."/>
        </authorList>
    </citation>
    <scope>NUCLEOTIDE SEQUENCE [LARGE SCALE GENOMIC DNA]</scope>
    <source>
        <strain evidence="2">Crithidia deanei Carvalho (ATCC PRA-265)</strain>
    </source>
</reference>
<organism evidence="1 2">
    <name type="scientific">Angomonas deanei</name>
    <dbReference type="NCBI Taxonomy" id="59799"/>
    <lineage>
        <taxon>Eukaryota</taxon>
        <taxon>Discoba</taxon>
        <taxon>Euglenozoa</taxon>
        <taxon>Kinetoplastea</taxon>
        <taxon>Metakinetoplastina</taxon>
        <taxon>Trypanosomatida</taxon>
        <taxon>Trypanosomatidae</taxon>
        <taxon>Strigomonadinae</taxon>
        <taxon>Angomonas</taxon>
    </lineage>
</organism>
<proteinExistence type="predicted"/>
<evidence type="ECO:0000313" key="1">
    <source>
        <dbReference type="EMBL" id="CAD2219944.1"/>
    </source>
</evidence>
<keyword evidence="2" id="KW-1185">Reference proteome</keyword>
<name>A0A7G2CLZ1_9TRYP</name>
<sequence length="208" mass="22777">MAKLSFPIIRAACREGATHEERDAALRIVCSDILLEIAKSFQFSGLFVVLDGLDMLSLVLRDGAQRPLGDMGVIAHALATSSAQTTVVLSWPAHLPATVLSSRTALVNMVGFVKESDYPKLQLPLKIVTHRGEFLPSIFQGAPGYLAVLNQLCITQKLKECSTVTAAKSLFLKQKTMENGKQSFVLSFDSDEVHEALLRLQQVRQPAR</sequence>
<dbReference type="Proteomes" id="UP000515908">
    <property type="component" value="Chromosome 15"/>
</dbReference>
<protein>
    <submittedName>
        <fullName evidence="1">Uncharacterized protein</fullName>
    </submittedName>
</protein>